<evidence type="ECO:0000313" key="3">
    <source>
        <dbReference type="Proteomes" id="UP000271889"/>
    </source>
</evidence>
<protein>
    <submittedName>
        <fullName evidence="2">Uncharacterized protein</fullName>
    </submittedName>
</protein>
<proteinExistence type="predicted"/>
<evidence type="ECO:0000313" key="2">
    <source>
        <dbReference type="EMBL" id="VDK82427.1"/>
    </source>
</evidence>
<organism evidence="2 3">
    <name type="scientific">Cylicostephanus goldi</name>
    <name type="common">Nematode worm</name>
    <dbReference type="NCBI Taxonomy" id="71465"/>
    <lineage>
        <taxon>Eukaryota</taxon>
        <taxon>Metazoa</taxon>
        <taxon>Ecdysozoa</taxon>
        <taxon>Nematoda</taxon>
        <taxon>Chromadorea</taxon>
        <taxon>Rhabditida</taxon>
        <taxon>Rhabditina</taxon>
        <taxon>Rhabditomorpha</taxon>
        <taxon>Strongyloidea</taxon>
        <taxon>Strongylidae</taxon>
        <taxon>Cylicostephanus</taxon>
    </lineage>
</organism>
<gene>
    <name evidence="2" type="ORF">CGOC_LOCUS7968</name>
</gene>
<keyword evidence="1" id="KW-1133">Transmembrane helix</keyword>
<accession>A0A3P6TBJ0</accession>
<reference evidence="2 3" key="1">
    <citation type="submission" date="2018-11" db="EMBL/GenBank/DDBJ databases">
        <authorList>
            <consortium name="Pathogen Informatics"/>
        </authorList>
    </citation>
    <scope>NUCLEOTIDE SEQUENCE [LARGE SCALE GENOMIC DNA]</scope>
</reference>
<dbReference type="Proteomes" id="UP000271889">
    <property type="component" value="Unassembled WGS sequence"/>
</dbReference>
<keyword evidence="3" id="KW-1185">Reference proteome</keyword>
<feature type="transmembrane region" description="Helical" evidence="1">
    <location>
        <begin position="15"/>
        <end position="34"/>
    </location>
</feature>
<evidence type="ECO:0000256" key="1">
    <source>
        <dbReference type="SAM" id="Phobius"/>
    </source>
</evidence>
<dbReference type="AlphaFoldDB" id="A0A3P6TBJ0"/>
<keyword evidence="1" id="KW-0472">Membrane</keyword>
<name>A0A3P6TBJ0_CYLGO</name>
<keyword evidence="1" id="KW-0812">Transmembrane</keyword>
<sequence>MSPELREKLARRSGLGLFLCGIGVIGCILFIWGNVRDGPTWMKNEYVFAISVVIGIVGAIIAYGIIFYFNRRLTSPPHNHK</sequence>
<dbReference type="PROSITE" id="PS51257">
    <property type="entry name" value="PROKAR_LIPOPROTEIN"/>
    <property type="match status" value="1"/>
</dbReference>
<dbReference type="EMBL" id="UYRV01028452">
    <property type="protein sequence ID" value="VDK82427.1"/>
    <property type="molecule type" value="Genomic_DNA"/>
</dbReference>
<feature type="transmembrane region" description="Helical" evidence="1">
    <location>
        <begin position="46"/>
        <end position="69"/>
    </location>
</feature>